<comment type="caution">
    <text evidence="6">The sequence shown here is derived from an EMBL/GenBank/DDBJ whole genome shotgun (WGS) entry which is preliminary data.</text>
</comment>
<gene>
    <name evidence="6" type="ORF">CRM82_19110</name>
</gene>
<evidence type="ECO:0000256" key="1">
    <source>
        <dbReference type="ARBA" id="ARBA00004167"/>
    </source>
</evidence>
<dbReference type="STRING" id="1219032.GCA_001515545_01936"/>
<evidence type="ECO:0000256" key="4">
    <source>
        <dbReference type="ARBA" id="ARBA00023136"/>
    </source>
</evidence>
<proteinExistence type="predicted"/>
<feature type="compositionally biased region" description="Basic and acidic residues" evidence="5">
    <location>
        <begin position="1"/>
        <end position="18"/>
    </location>
</feature>
<keyword evidence="6" id="KW-0378">Hydrolase</keyword>
<reference evidence="7" key="1">
    <citation type="submission" date="2017-09" db="EMBL/GenBank/DDBJ databases">
        <title>FDA dAtabase for Regulatory Grade micrObial Sequences (FDA-ARGOS): Supporting development and validation of Infectious Disease Dx tests.</title>
        <authorList>
            <person name="Minogue T."/>
            <person name="Wolcott M."/>
            <person name="Wasieloski L."/>
            <person name="Aguilar W."/>
            <person name="Moore D."/>
            <person name="Tallon L."/>
            <person name="Sadzewicz L."/>
            <person name="Ott S."/>
            <person name="Zhao X."/>
            <person name="Nagaraj S."/>
            <person name="Vavikolanu K."/>
            <person name="Aluvathingal J."/>
            <person name="Nadendla S."/>
            <person name="Sichtig H."/>
        </authorList>
    </citation>
    <scope>NUCLEOTIDE SEQUENCE [LARGE SCALE GENOMIC DNA]</scope>
    <source>
        <strain evidence="7">FDAARGOS_394</strain>
    </source>
</reference>
<dbReference type="Proteomes" id="UP000220246">
    <property type="component" value="Unassembled WGS sequence"/>
</dbReference>
<evidence type="ECO:0000256" key="5">
    <source>
        <dbReference type="SAM" id="MobiDB-lite"/>
    </source>
</evidence>
<evidence type="ECO:0000256" key="2">
    <source>
        <dbReference type="ARBA" id="ARBA00022692"/>
    </source>
</evidence>
<dbReference type="GO" id="GO:0016020">
    <property type="term" value="C:membrane"/>
    <property type="evidence" value="ECO:0007669"/>
    <property type="project" value="UniProtKB-SubCell"/>
</dbReference>
<dbReference type="PANTHER" id="PTHR30168:SF0">
    <property type="entry name" value="INNER MEMBRANE PROTEIN"/>
    <property type="match status" value="1"/>
</dbReference>
<keyword evidence="3" id="KW-1133">Transmembrane helix</keyword>
<dbReference type="PANTHER" id="PTHR30168">
    <property type="entry name" value="PUTATIVE MEMBRANE PROTEIN YPFJ"/>
    <property type="match status" value="1"/>
</dbReference>
<dbReference type="RefSeq" id="WP_066536605.1">
    <property type="nucleotide sequence ID" value="NZ_DALZQJ010000030.1"/>
</dbReference>
<evidence type="ECO:0000256" key="3">
    <source>
        <dbReference type="ARBA" id="ARBA00022989"/>
    </source>
</evidence>
<keyword evidence="7" id="KW-1185">Reference proteome</keyword>
<dbReference type="AlphaFoldDB" id="A0A2A7UYT5"/>
<evidence type="ECO:0000313" key="7">
    <source>
        <dbReference type="Proteomes" id="UP000220246"/>
    </source>
</evidence>
<comment type="subcellular location">
    <subcellularLocation>
        <location evidence="1">Membrane</location>
        <topology evidence="1">Single-pass membrane protein</topology>
    </subcellularLocation>
</comment>
<dbReference type="GeneID" id="80802742"/>
<dbReference type="Pfam" id="PF04228">
    <property type="entry name" value="Zn_peptidase"/>
    <property type="match status" value="1"/>
</dbReference>
<dbReference type="InterPro" id="IPR007343">
    <property type="entry name" value="Uncharacterised_pept_Zn_put"/>
</dbReference>
<keyword evidence="2" id="KW-0812">Transmembrane</keyword>
<feature type="region of interest" description="Disordered" evidence="5">
    <location>
        <begin position="1"/>
        <end position="25"/>
    </location>
</feature>
<accession>A0A2A7UYT5</accession>
<name>A0A2A7UYT5_COMTR</name>
<organism evidence="6 7">
    <name type="scientific">Comamonas terrigena</name>
    <dbReference type="NCBI Taxonomy" id="32013"/>
    <lineage>
        <taxon>Bacteria</taxon>
        <taxon>Pseudomonadati</taxon>
        <taxon>Pseudomonadota</taxon>
        <taxon>Betaproteobacteria</taxon>
        <taxon>Burkholderiales</taxon>
        <taxon>Comamonadaceae</taxon>
        <taxon>Comamonas</taxon>
    </lineage>
</organism>
<keyword evidence="4" id="KW-0472">Membrane</keyword>
<sequence>MKWEGNRESDNVEDRRSDGGGGGGPIFGGRSIGIGTIVVALVGGWVLGVNPLTILSLLSGGGGGGQVVQQQSPAQAPPAHDTMARFVSTVLADTEDVWTDIFRQGGSQYRDPKLVLFRGAVGTACGTGQSAMGPFYCPGDQKVYIDLSFYDQLKNQLGAPGDFAQAYVIAHEVGHHVQNLLGISGKVDEMRGRVSKVEYNRLSVKLELQADCLAGVWAHHAQNARQILEQGDVEEAMNAAAKIGDDALQRAQTGQVVPDSFTHGTSAQRQRWFMTGLKSGSVNSCDTFSAASL</sequence>
<dbReference type="GO" id="GO:0006508">
    <property type="term" value="P:proteolysis"/>
    <property type="evidence" value="ECO:0007669"/>
    <property type="project" value="UniProtKB-KW"/>
</dbReference>
<protein>
    <submittedName>
        <fullName evidence="6">Metalloprotease</fullName>
    </submittedName>
</protein>
<keyword evidence="6" id="KW-0482">Metalloprotease</keyword>
<keyword evidence="6" id="KW-0645">Protease</keyword>
<evidence type="ECO:0000313" key="6">
    <source>
        <dbReference type="EMBL" id="PEH90423.1"/>
    </source>
</evidence>
<dbReference type="GO" id="GO:0008237">
    <property type="term" value="F:metallopeptidase activity"/>
    <property type="evidence" value="ECO:0007669"/>
    <property type="project" value="UniProtKB-KW"/>
</dbReference>
<dbReference type="OrthoDB" id="9774900at2"/>
<dbReference type="EMBL" id="PDEA01000001">
    <property type="protein sequence ID" value="PEH90423.1"/>
    <property type="molecule type" value="Genomic_DNA"/>
</dbReference>